<proteinExistence type="predicted"/>
<protein>
    <submittedName>
        <fullName evidence="1">Mannonate oxidoreductase</fullName>
    </submittedName>
</protein>
<keyword evidence="2" id="KW-1185">Reference proteome</keyword>
<accession>A0ACB5ULC3</accession>
<gene>
    <name evidence="1" type="ORF">AN2V17_25720</name>
</gene>
<dbReference type="EMBL" id="BTPU01000038">
    <property type="protein sequence ID" value="GMQ63339.1"/>
    <property type="molecule type" value="Genomic_DNA"/>
</dbReference>
<sequence>MNIKALELLEYNKIKDNVRNLAVSELGKKLIDDLKPSDDIDRVKNQLIETTEARSIMDKSSAVPIQNLVGIENVIEKLGKGTALNPEDLQSILGLLRSTKKLKRFMEERKYIAPTISNYAFSMFELSDVIEEIDKCIDNCHVVDKASTQLEKIRKKIYIAENRVKVKLDDIIKSPANRKYLQENIVSIKNGRHVIAVKSEYRNNIAGSVIDKSSTGSTLFIEPQAVRKLQSELDLLKIDEEKEEYQILLYLTYMVESYSRELNINIETMAYYDYVFAKGKYSKSINGRSAEVNFDGYIKINGGKHPMLGNDVVPLDFEVGNDYSALVITGPNTGGKTVALKTIGLFTAMIQSGLHVPVQEGSEFSIYSDILVDIGDGQSIEQSLSTFSAHVKNIIEIMKAATKYTLIILDELGAGTDPAEGEGLAVSVLEELYDRGSTIIATSHYSKVKTFATEHKGFNNGRMTFDIATLKPMYKLVIGEAGESNAFIIALRLGMKTDVIERAHKITYNEEKNYKSLLSSGQTNKEKLKVNYYTKVKRPKSLDRHKQIEETKKSIVEYNIGDVVYVHTVKQKGVVYEKLNKKGEVGVMVRNKKMLVQFKRLSPFLDSKDLYPEDYDMDIIFETKENRKKKKTMNRKYVKDMVRDIE</sequence>
<evidence type="ECO:0000313" key="1">
    <source>
        <dbReference type="EMBL" id="GMQ63339.1"/>
    </source>
</evidence>
<comment type="caution">
    <text evidence="1">The sequence shown here is derived from an EMBL/GenBank/DDBJ whole genome shotgun (WGS) entry which is preliminary data.</text>
</comment>
<reference evidence="1" key="1">
    <citation type="submission" date="2023-09" db="EMBL/GenBank/DDBJ databases">
        <title>Vallitalea sediminicola and Vallitalea maricola sp. nov., anaerobic bacteria isolated from marine sediment.</title>
        <authorList>
            <person name="Hirano S."/>
            <person name="Maeda A."/>
            <person name="Terahara T."/>
            <person name="Mori K."/>
            <person name="Hamada M."/>
            <person name="Matsumoto R."/>
            <person name="Kobayashi T."/>
        </authorList>
    </citation>
    <scope>NUCLEOTIDE SEQUENCE</scope>
    <source>
        <strain evidence="1">AN17-2</strain>
    </source>
</reference>
<organism evidence="1 2">
    <name type="scientific">Vallitalea maricola</name>
    <dbReference type="NCBI Taxonomy" id="3074433"/>
    <lineage>
        <taxon>Bacteria</taxon>
        <taxon>Bacillati</taxon>
        <taxon>Bacillota</taxon>
        <taxon>Clostridia</taxon>
        <taxon>Lachnospirales</taxon>
        <taxon>Vallitaleaceae</taxon>
        <taxon>Vallitalea</taxon>
    </lineage>
</organism>
<name>A0ACB5ULC3_9FIRM</name>
<dbReference type="Proteomes" id="UP001374599">
    <property type="component" value="Unassembled WGS sequence"/>
</dbReference>
<evidence type="ECO:0000313" key="2">
    <source>
        <dbReference type="Proteomes" id="UP001374599"/>
    </source>
</evidence>